<accession>A0A8D8LJC3</accession>
<sequence>MCPVSLKCGDSPPCSGCLVGLKRSPSNTRVVVKLMTSSSTLPSTPLTSCPPMIGLVTRRKPNCKRNQQLPPTPRAWCFNVTLYNESTAREYVMNKMFFYITMLQENGVVRKRTAFSKKLNSNRLKLNYSIQKLN</sequence>
<protein>
    <submittedName>
        <fullName evidence="1">Uncharacterized protein</fullName>
    </submittedName>
</protein>
<organism evidence="1">
    <name type="scientific">Cacopsylla melanoneura</name>
    <dbReference type="NCBI Taxonomy" id="428564"/>
    <lineage>
        <taxon>Eukaryota</taxon>
        <taxon>Metazoa</taxon>
        <taxon>Ecdysozoa</taxon>
        <taxon>Arthropoda</taxon>
        <taxon>Hexapoda</taxon>
        <taxon>Insecta</taxon>
        <taxon>Pterygota</taxon>
        <taxon>Neoptera</taxon>
        <taxon>Paraneoptera</taxon>
        <taxon>Hemiptera</taxon>
        <taxon>Sternorrhyncha</taxon>
        <taxon>Psylloidea</taxon>
        <taxon>Psyllidae</taxon>
        <taxon>Psyllinae</taxon>
        <taxon>Cacopsylla</taxon>
    </lineage>
</organism>
<dbReference type="EMBL" id="HBUF01017278">
    <property type="protein sequence ID" value="CAG6610166.1"/>
    <property type="molecule type" value="Transcribed_RNA"/>
</dbReference>
<reference evidence="1" key="1">
    <citation type="submission" date="2021-05" db="EMBL/GenBank/DDBJ databases">
        <authorList>
            <person name="Alioto T."/>
            <person name="Alioto T."/>
            <person name="Gomez Garrido J."/>
        </authorList>
    </citation>
    <scope>NUCLEOTIDE SEQUENCE</scope>
</reference>
<dbReference type="AlphaFoldDB" id="A0A8D8LJC3"/>
<name>A0A8D8LJC3_9HEMI</name>
<proteinExistence type="predicted"/>
<evidence type="ECO:0000313" key="1">
    <source>
        <dbReference type="EMBL" id="CAG6610166.1"/>
    </source>
</evidence>